<name>A0A1M7ZIP1_9HYPH</name>
<protein>
    <recommendedName>
        <fullName evidence="4">DUF465 domain-containing protein</fullName>
    </recommendedName>
</protein>
<dbReference type="EMBL" id="FRXO01000003">
    <property type="protein sequence ID" value="SHO64699.1"/>
    <property type="molecule type" value="Genomic_DNA"/>
</dbReference>
<sequence length="60" mass="6824">MSIESHLAELNRRHAALERELQDAQSHPSIDTILLTALKRRKLQVKEQIDRISAASPSLH</sequence>
<dbReference type="OrthoDB" id="7362854at2"/>
<dbReference type="Pfam" id="PF04325">
    <property type="entry name" value="DUF465"/>
    <property type="match status" value="1"/>
</dbReference>
<evidence type="ECO:0000256" key="1">
    <source>
        <dbReference type="SAM" id="Coils"/>
    </source>
</evidence>
<evidence type="ECO:0000313" key="2">
    <source>
        <dbReference type="EMBL" id="SHO64699.1"/>
    </source>
</evidence>
<feature type="coiled-coil region" evidence="1">
    <location>
        <begin position="7"/>
        <end position="55"/>
    </location>
</feature>
<proteinExistence type="predicted"/>
<evidence type="ECO:0000313" key="3">
    <source>
        <dbReference type="Proteomes" id="UP000186406"/>
    </source>
</evidence>
<keyword evidence="3" id="KW-1185">Reference proteome</keyword>
<dbReference type="RefSeq" id="WP_073627798.1">
    <property type="nucleotide sequence ID" value="NZ_FRXO01000003.1"/>
</dbReference>
<dbReference type="InterPro" id="IPR038444">
    <property type="entry name" value="DUF465_sf"/>
</dbReference>
<reference evidence="2 3" key="1">
    <citation type="submission" date="2016-12" db="EMBL/GenBank/DDBJ databases">
        <authorList>
            <person name="Song W.-J."/>
            <person name="Kurnit D.M."/>
        </authorList>
    </citation>
    <scope>NUCLEOTIDE SEQUENCE [LARGE SCALE GENOMIC DNA]</scope>
    <source>
        <strain evidence="2 3">DSM 19599</strain>
    </source>
</reference>
<dbReference type="AlphaFoldDB" id="A0A1M7ZIP1"/>
<dbReference type="STRING" id="1123029.SAMN02745172_01831"/>
<dbReference type="Gene3D" id="6.10.280.50">
    <property type="match status" value="1"/>
</dbReference>
<dbReference type="Proteomes" id="UP000186406">
    <property type="component" value="Unassembled WGS sequence"/>
</dbReference>
<organism evidence="2 3">
    <name type="scientific">Pseudoxanthobacter soli DSM 19599</name>
    <dbReference type="NCBI Taxonomy" id="1123029"/>
    <lineage>
        <taxon>Bacteria</taxon>
        <taxon>Pseudomonadati</taxon>
        <taxon>Pseudomonadota</taxon>
        <taxon>Alphaproteobacteria</taxon>
        <taxon>Hyphomicrobiales</taxon>
        <taxon>Segnochrobactraceae</taxon>
        <taxon>Pseudoxanthobacter</taxon>
    </lineage>
</organism>
<accession>A0A1M7ZIP1</accession>
<keyword evidence="1" id="KW-0175">Coiled coil</keyword>
<evidence type="ECO:0008006" key="4">
    <source>
        <dbReference type="Google" id="ProtNLM"/>
    </source>
</evidence>
<gene>
    <name evidence="2" type="ORF">SAMN02745172_01831</name>
</gene>
<dbReference type="InterPro" id="IPR007420">
    <property type="entry name" value="DUF465"/>
</dbReference>